<reference evidence="2" key="1">
    <citation type="submission" date="2006-06" db="EMBL/GenBank/DDBJ databases">
        <title>Complete sequence of chromosome of Chelativorans sp. BNC1.</title>
        <authorList>
            <consortium name="US DOE Joint Genome Institute"/>
            <person name="Copeland A."/>
            <person name="Lucas S."/>
            <person name="Lapidus A."/>
            <person name="Barry K."/>
            <person name="Detter J.C."/>
            <person name="Glavina del Rio T."/>
            <person name="Hammon N."/>
            <person name="Israni S."/>
            <person name="Dalin E."/>
            <person name="Tice H."/>
            <person name="Pitluck S."/>
            <person name="Chertkov O."/>
            <person name="Brettin T."/>
            <person name="Bruce D."/>
            <person name="Han C."/>
            <person name="Tapia R."/>
            <person name="Gilna P."/>
            <person name="Schmutz J."/>
            <person name="Larimer F."/>
            <person name="Land M."/>
            <person name="Hauser L."/>
            <person name="Kyrpides N."/>
            <person name="Mikhailova N."/>
            <person name="Richardson P."/>
        </authorList>
    </citation>
    <scope>NUCLEOTIDE SEQUENCE</scope>
    <source>
        <strain evidence="2">BNC1</strain>
    </source>
</reference>
<dbReference type="SMART" id="SM00421">
    <property type="entry name" value="HTH_LUXR"/>
    <property type="match status" value="1"/>
</dbReference>
<dbReference type="Pfam" id="PF00196">
    <property type="entry name" value="GerE"/>
    <property type="match status" value="1"/>
</dbReference>
<accession>Q11K75</accession>
<feature type="domain" description="HTH luxR-type" evidence="1">
    <location>
        <begin position="226"/>
        <end position="253"/>
    </location>
</feature>
<dbReference type="EMBL" id="CP000390">
    <property type="protein sequence ID" value="ABG62200.1"/>
    <property type="molecule type" value="Genomic_DNA"/>
</dbReference>
<dbReference type="SUPFAM" id="SSF46894">
    <property type="entry name" value="C-terminal effector domain of the bipartite response regulators"/>
    <property type="match status" value="1"/>
</dbReference>
<proteinExistence type="predicted"/>
<dbReference type="AlphaFoldDB" id="Q11K75"/>
<dbReference type="InterPro" id="IPR000792">
    <property type="entry name" value="Tscrpt_reg_LuxR_C"/>
</dbReference>
<dbReference type="GO" id="GO:0006355">
    <property type="term" value="P:regulation of DNA-templated transcription"/>
    <property type="evidence" value="ECO:0007669"/>
    <property type="project" value="InterPro"/>
</dbReference>
<dbReference type="STRING" id="266779.Meso_0800"/>
<dbReference type="OrthoDB" id="343383at2"/>
<evidence type="ECO:0000259" key="1">
    <source>
        <dbReference type="PROSITE" id="PS00622"/>
    </source>
</evidence>
<dbReference type="Gene3D" id="1.10.10.10">
    <property type="entry name" value="Winged helix-like DNA-binding domain superfamily/Winged helix DNA-binding domain"/>
    <property type="match status" value="1"/>
</dbReference>
<dbReference type="KEGG" id="mes:Meso_0800"/>
<name>Q11K75_CHESB</name>
<gene>
    <name evidence="2" type="ordered locus">Meso_0800</name>
</gene>
<dbReference type="GO" id="GO:0003677">
    <property type="term" value="F:DNA binding"/>
    <property type="evidence" value="ECO:0007669"/>
    <property type="project" value="InterPro"/>
</dbReference>
<dbReference type="InterPro" id="IPR016032">
    <property type="entry name" value="Sig_transdc_resp-reg_C-effctor"/>
</dbReference>
<dbReference type="InterPro" id="IPR036388">
    <property type="entry name" value="WH-like_DNA-bd_sf"/>
</dbReference>
<protein>
    <submittedName>
        <fullName evidence="2">Transcriptional regulator, LuxR family</fullName>
    </submittedName>
</protein>
<dbReference type="PROSITE" id="PS00622">
    <property type="entry name" value="HTH_LUXR_1"/>
    <property type="match status" value="1"/>
</dbReference>
<organism evidence="2">
    <name type="scientific">Chelativorans sp. (strain BNC1)</name>
    <dbReference type="NCBI Taxonomy" id="266779"/>
    <lineage>
        <taxon>Bacteria</taxon>
        <taxon>Pseudomonadati</taxon>
        <taxon>Pseudomonadota</taxon>
        <taxon>Alphaproteobacteria</taxon>
        <taxon>Hyphomicrobiales</taxon>
        <taxon>Phyllobacteriaceae</taxon>
        <taxon>Chelativorans</taxon>
    </lineage>
</organism>
<dbReference type="HOGENOM" id="CLU_077414_0_0_5"/>
<dbReference type="eggNOG" id="COG2197">
    <property type="taxonomic scope" value="Bacteria"/>
</dbReference>
<sequence>MRTVAMRLAAEGMPLPHADTLLETVGTTHFHEAFLKAAQAALGASHVAAFAVDPAGAPEIIMVAEEEEPTLGAYAASRRYVERYWRHDALSELSLADAELSRGVLVHTGTSMFARLAHRRACYCETGWSRSGGRLVDRLSLLKRTGHGLVRIDFYRTRDRGGFTPADIGTLREQGWFFASLVARHRLAAVPARWTEARPAIQNLIERIAPDMPRREVQVCAGIIFGLSSEAIALEIGIGRNTVMTYRKRAYARLNISSQHELLRAVYSAAATVGPVAANRHEAPARWALPLARAAG</sequence>
<evidence type="ECO:0000313" key="2">
    <source>
        <dbReference type="EMBL" id="ABG62200.1"/>
    </source>
</evidence>